<reference evidence="1" key="2">
    <citation type="journal article" date="2015" name="Data Brief">
        <title>Shoot transcriptome of the giant reed, Arundo donax.</title>
        <authorList>
            <person name="Barrero R.A."/>
            <person name="Guerrero F.D."/>
            <person name="Moolhuijzen P."/>
            <person name="Goolsby J.A."/>
            <person name="Tidwell J."/>
            <person name="Bellgard S.E."/>
            <person name="Bellgard M.I."/>
        </authorList>
    </citation>
    <scope>NUCLEOTIDE SEQUENCE</scope>
    <source>
        <tissue evidence="1">Shoot tissue taken approximately 20 cm above the soil surface</tissue>
    </source>
</reference>
<protein>
    <submittedName>
        <fullName evidence="1">Uncharacterized protein</fullName>
    </submittedName>
</protein>
<name>A0A0A9HKD7_ARUDO</name>
<reference evidence="1" key="1">
    <citation type="submission" date="2014-09" db="EMBL/GenBank/DDBJ databases">
        <authorList>
            <person name="Magalhaes I.L.F."/>
            <person name="Oliveira U."/>
            <person name="Santos F.R."/>
            <person name="Vidigal T.H.D.A."/>
            <person name="Brescovit A.D."/>
            <person name="Santos A.J."/>
        </authorList>
    </citation>
    <scope>NUCLEOTIDE SEQUENCE</scope>
    <source>
        <tissue evidence="1">Shoot tissue taken approximately 20 cm above the soil surface</tissue>
    </source>
</reference>
<accession>A0A0A9HKD7</accession>
<dbReference type="EMBL" id="GBRH01162565">
    <property type="protein sequence ID" value="JAE35331.1"/>
    <property type="molecule type" value="Transcribed_RNA"/>
</dbReference>
<dbReference type="AlphaFoldDB" id="A0A0A9HKD7"/>
<evidence type="ECO:0000313" key="1">
    <source>
        <dbReference type="EMBL" id="JAE35331.1"/>
    </source>
</evidence>
<sequence>MLLKLPSFRLYFLEAYQDHLPKREQVDYCSCVLHLVFLVIYMS</sequence>
<proteinExistence type="predicted"/>
<organism evidence="1">
    <name type="scientific">Arundo donax</name>
    <name type="common">Giant reed</name>
    <name type="synonym">Donax arundinaceus</name>
    <dbReference type="NCBI Taxonomy" id="35708"/>
    <lineage>
        <taxon>Eukaryota</taxon>
        <taxon>Viridiplantae</taxon>
        <taxon>Streptophyta</taxon>
        <taxon>Embryophyta</taxon>
        <taxon>Tracheophyta</taxon>
        <taxon>Spermatophyta</taxon>
        <taxon>Magnoliopsida</taxon>
        <taxon>Liliopsida</taxon>
        <taxon>Poales</taxon>
        <taxon>Poaceae</taxon>
        <taxon>PACMAD clade</taxon>
        <taxon>Arundinoideae</taxon>
        <taxon>Arundineae</taxon>
        <taxon>Arundo</taxon>
    </lineage>
</organism>